<dbReference type="AlphaFoldDB" id="K3WCP1"/>
<reference evidence="3" key="1">
    <citation type="journal article" date="2010" name="Genome Biol.">
        <title>Genome sequence of the necrotrophic plant pathogen Pythium ultimum reveals original pathogenicity mechanisms and effector repertoire.</title>
        <authorList>
            <person name="Levesque C.A."/>
            <person name="Brouwer H."/>
            <person name="Cano L."/>
            <person name="Hamilton J.P."/>
            <person name="Holt C."/>
            <person name="Huitema E."/>
            <person name="Raffaele S."/>
            <person name="Robideau G.P."/>
            <person name="Thines M."/>
            <person name="Win J."/>
            <person name="Zerillo M.M."/>
            <person name="Beakes G.W."/>
            <person name="Boore J.L."/>
            <person name="Busam D."/>
            <person name="Dumas B."/>
            <person name="Ferriera S."/>
            <person name="Fuerstenberg S.I."/>
            <person name="Gachon C.M."/>
            <person name="Gaulin E."/>
            <person name="Govers F."/>
            <person name="Grenville-Briggs L."/>
            <person name="Horner N."/>
            <person name="Hostetler J."/>
            <person name="Jiang R.H."/>
            <person name="Johnson J."/>
            <person name="Krajaejun T."/>
            <person name="Lin H."/>
            <person name="Meijer H.J."/>
            <person name="Moore B."/>
            <person name="Morris P."/>
            <person name="Phuntmart V."/>
            <person name="Puiu D."/>
            <person name="Shetty J."/>
            <person name="Stajich J.E."/>
            <person name="Tripathy S."/>
            <person name="Wawra S."/>
            <person name="van West P."/>
            <person name="Whitty B.R."/>
            <person name="Coutinho P.M."/>
            <person name="Henrissat B."/>
            <person name="Martin F."/>
            <person name="Thomas P.D."/>
            <person name="Tyler B.M."/>
            <person name="De Vries R.P."/>
            <person name="Kamoun S."/>
            <person name="Yandell M."/>
            <person name="Tisserat N."/>
            <person name="Buell C.R."/>
        </authorList>
    </citation>
    <scope>NUCLEOTIDE SEQUENCE</scope>
    <source>
        <strain evidence="3">DAOM:BR144</strain>
    </source>
</reference>
<evidence type="ECO:0000256" key="1">
    <source>
        <dbReference type="SAM" id="MobiDB-lite"/>
    </source>
</evidence>
<dbReference type="VEuPathDB" id="FungiDB:PYU1_G002729"/>
<protein>
    <submittedName>
        <fullName evidence="2">Uncharacterized protein</fullName>
    </submittedName>
</protein>
<evidence type="ECO:0000313" key="3">
    <source>
        <dbReference type="Proteomes" id="UP000019132"/>
    </source>
</evidence>
<reference evidence="2" key="3">
    <citation type="submission" date="2015-02" db="UniProtKB">
        <authorList>
            <consortium name="EnsemblProtists"/>
        </authorList>
    </citation>
    <scope>IDENTIFICATION</scope>
    <source>
        <strain evidence="2">DAOM BR144</strain>
    </source>
</reference>
<dbReference type="eggNOG" id="ENOG502RFXB">
    <property type="taxonomic scope" value="Eukaryota"/>
</dbReference>
<feature type="region of interest" description="Disordered" evidence="1">
    <location>
        <begin position="133"/>
        <end position="176"/>
    </location>
</feature>
<dbReference type="HOGENOM" id="CLU_116509_0_0_1"/>
<reference evidence="3" key="2">
    <citation type="submission" date="2010-04" db="EMBL/GenBank/DDBJ databases">
        <authorList>
            <person name="Buell R."/>
            <person name="Hamilton J."/>
            <person name="Hostetler J."/>
        </authorList>
    </citation>
    <scope>NUCLEOTIDE SEQUENCE [LARGE SCALE GENOMIC DNA]</scope>
    <source>
        <strain evidence="3">DAOM:BR144</strain>
    </source>
</reference>
<organism evidence="2 3">
    <name type="scientific">Globisporangium ultimum (strain ATCC 200006 / CBS 805.95 / DAOM BR144)</name>
    <name type="common">Pythium ultimum</name>
    <dbReference type="NCBI Taxonomy" id="431595"/>
    <lineage>
        <taxon>Eukaryota</taxon>
        <taxon>Sar</taxon>
        <taxon>Stramenopiles</taxon>
        <taxon>Oomycota</taxon>
        <taxon>Peronosporomycetes</taxon>
        <taxon>Pythiales</taxon>
        <taxon>Pythiaceae</taxon>
        <taxon>Globisporangium</taxon>
    </lineage>
</organism>
<dbReference type="EnsemblProtists" id="PYU1_T002732">
    <property type="protein sequence ID" value="PYU1_T002732"/>
    <property type="gene ID" value="PYU1_G002729"/>
</dbReference>
<sequence>MHLRRVTTWDLMEATEKGVNMTDYSCKNALRPTPTAAAHVDLIDALQSLQTFGQHMHNDETMELISTALSFVTQYGDLVQPDAVTCRLLVSWVNSKFTKFQSLLISDGLHAAVRVKKEFNRSDDALTALREYRQEHHGSMNEAKRTPNQDSARRRQTKAPPVPPNVIKALPKDGAK</sequence>
<dbReference type="OMA" id="WINAKFS"/>
<feature type="compositionally biased region" description="Basic and acidic residues" evidence="1">
    <location>
        <begin position="133"/>
        <end position="153"/>
    </location>
</feature>
<dbReference type="InParanoid" id="K3WCP1"/>
<accession>K3WCP1</accession>
<evidence type="ECO:0000313" key="2">
    <source>
        <dbReference type="EnsemblProtists" id="PYU1_T002732"/>
    </source>
</evidence>
<name>K3WCP1_GLOUD</name>
<keyword evidence="3" id="KW-1185">Reference proteome</keyword>
<dbReference type="Proteomes" id="UP000019132">
    <property type="component" value="Unassembled WGS sequence"/>
</dbReference>
<dbReference type="EMBL" id="GL376628">
    <property type="status" value="NOT_ANNOTATED_CDS"/>
    <property type="molecule type" value="Genomic_DNA"/>
</dbReference>
<proteinExistence type="predicted"/>